<keyword evidence="3 5" id="KW-0418">Kinase</keyword>
<evidence type="ECO:0000256" key="3">
    <source>
        <dbReference type="ARBA" id="ARBA00022777"/>
    </source>
</evidence>
<feature type="binding site" evidence="5">
    <location>
        <begin position="4"/>
        <end position="8"/>
    </location>
    <ligand>
        <name>ATP</name>
        <dbReference type="ChEBI" id="CHEBI:30616"/>
    </ligand>
</feature>
<sequence>MIIVSGIRLHRNISGFPFVPRISSTEAEELSLKIHDLLNLKGYERQEISRMTSLERLKFLDSISTSPMLMENREISSLESRKNSPDIFLMEEDHLVITDSLRGLHLKEMWEKINGIDDFISENLKYAFDGEFGYLTSQPQLLGTGLELGVLMSIPALNYYGMDSLSRSLLRMGFSLDRMEKSGKESKDIFVLTNEKTIGIGEDYLIDKISSLALEIEDMEREKRKKFYMDEIINLEDLVNRSYGILRNARIISEEEMINNFSNIALGIDLSIIKAKDQIDIYELAKTLTDGALQIERGAIIEKKSRDILRANKIRRIMKEVF</sequence>
<organism evidence="7 8">
    <name type="scientific">Peptoniphilus koenoeneniae</name>
    <dbReference type="NCBI Taxonomy" id="507751"/>
    <lineage>
        <taxon>Bacteria</taxon>
        <taxon>Bacillati</taxon>
        <taxon>Bacillota</taxon>
        <taxon>Tissierellia</taxon>
        <taxon>Tissierellales</taxon>
        <taxon>Peptoniphilaceae</taxon>
        <taxon>Peptoniphilus</taxon>
    </lineage>
</organism>
<dbReference type="Pfam" id="PF00217">
    <property type="entry name" value="ATP-gua_Ptrans"/>
    <property type="match status" value="1"/>
</dbReference>
<comment type="caution">
    <text evidence="7">The sequence shown here is derived from an EMBL/GenBank/DDBJ whole genome shotgun (WGS) entry which is preliminary data.</text>
</comment>
<dbReference type="Proteomes" id="UP001236559">
    <property type="component" value="Unassembled WGS sequence"/>
</dbReference>
<dbReference type="InterPro" id="IPR014746">
    <property type="entry name" value="Gln_synth/guanido_kin_cat_dom"/>
</dbReference>
<dbReference type="EMBL" id="JAUSTN010000003">
    <property type="protein sequence ID" value="MDQ0274632.1"/>
    <property type="molecule type" value="Genomic_DNA"/>
</dbReference>
<evidence type="ECO:0000256" key="2">
    <source>
        <dbReference type="ARBA" id="ARBA00022741"/>
    </source>
</evidence>
<keyword evidence="1 5" id="KW-0808">Transferase</keyword>
<dbReference type="EC" id="2.7.14.1" evidence="7"/>
<dbReference type="InterPro" id="IPR022414">
    <property type="entry name" value="ATP-guanido_PTrfase_cat"/>
</dbReference>
<dbReference type="PANTHER" id="PTHR11547:SF38">
    <property type="entry name" value="ARGININE KINASE 1-RELATED"/>
    <property type="match status" value="1"/>
</dbReference>
<evidence type="ECO:0000259" key="6">
    <source>
        <dbReference type="PROSITE" id="PS51510"/>
    </source>
</evidence>
<dbReference type="PANTHER" id="PTHR11547">
    <property type="entry name" value="ARGININE OR CREATINE KINASE"/>
    <property type="match status" value="1"/>
</dbReference>
<keyword evidence="8" id="KW-1185">Reference proteome</keyword>
<comment type="caution">
    <text evidence="5">Lacks conserved residue(s) required for the propagation of feature annotation.</text>
</comment>
<dbReference type="SUPFAM" id="SSF55931">
    <property type="entry name" value="Glutamine synthetase/guanido kinase"/>
    <property type="match status" value="1"/>
</dbReference>
<keyword evidence="4 5" id="KW-0067">ATP-binding</keyword>
<protein>
    <submittedName>
        <fullName evidence="7">Protein arginine kinase</fullName>
        <ecNumber evidence="7">2.7.14.1</ecNumber>
    </submittedName>
</protein>
<comment type="similarity">
    <text evidence="5">Belongs to the ATP:guanido phosphotransferase family.</text>
</comment>
<gene>
    <name evidence="7" type="ORF">J2S72_000649</name>
</gene>
<keyword evidence="2 5" id="KW-0547">Nucleotide-binding</keyword>
<evidence type="ECO:0000256" key="1">
    <source>
        <dbReference type="ARBA" id="ARBA00022679"/>
    </source>
</evidence>
<evidence type="ECO:0000313" key="7">
    <source>
        <dbReference type="EMBL" id="MDQ0274632.1"/>
    </source>
</evidence>
<feature type="domain" description="Phosphagen kinase C-terminal" evidence="6">
    <location>
        <begin position="1"/>
        <end position="223"/>
    </location>
</feature>
<dbReference type="GO" id="GO:1990424">
    <property type="term" value="F:protein arginine kinase activity"/>
    <property type="evidence" value="ECO:0007669"/>
    <property type="project" value="UniProtKB-EC"/>
</dbReference>
<dbReference type="PROSITE" id="PS51510">
    <property type="entry name" value="PHOSPHAGEN_KINASE_C"/>
    <property type="match status" value="1"/>
</dbReference>
<accession>A0ABU0ATP4</accession>
<evidence type="ECO:0000313" key="8">
    <source>
        <dbReference type="Proteomes" id="UP001236559"/>
    </source>
</evidence>
<dbReference type="Gene3D" id="3.30.590.10">
    <property type="entry name" value="Glutamine synthetase/guanido kinase, catalytic domain"/>
    <property type="match status" value="1"/>
</dbReference>
<feature type="binding site" evidence="5">
    <location>
        <begin position="147"/>
        <end position="151"/>
    </location>
    <ligand>
        <name>ATP</name>
        <dbReference type="ChEBI" id="CHEBI:30616"/>
    </ligand>
</feature>
<dbReference type="InterPro" id="IPR000749">
    <property type="entry name" value="ATP-guanido_PTrfase"/>
</dbReference>
<proteinExistence type="inferred from homology"/>
<evidence type="ECO:0000256" key="5">
    <source>
        <dbReference type="PROSITE-ProRule" id="PRU00843"/>
    </source>
</evidence>
<feature type="binding site" evidence="5">
    <location>
        <begin position="177"/>
        <end position="182"/>
    </location>
    <ligand>
        <name>ATP</name>
        <dbReference type="ChEBI" id="CHEBI:30616"/>
    </ligand>
</feature>
<dbReference type="RefSeq" id="WP_023055439.1">
    <property type="nucleotide sequence ID" value="NZ_JAUSTN010000003.1"/>
</dbReference>
<reference evidence="7 8" key="1">
    <citation type="submission" date="2023-07" db="EMBL/GenBank/DDBJ databases">
        <title>Genomic Encyclopedia of Type Strains, Phase IV (KMG-IV): sequencing the most valuable type-strain genomes for metagenomic binning, comparative biology and taxonomic classification.</title>
        <authorList>
            <person name="Goeker M."/>
        </authorList>
    </citation>
    <scope>NUCLEOTIDE SEQUENCE [LARGE SCALE GENOMIC DNA]</scope>
    <source>
        <strain evidence="7 8">DSM 22616</strain>
    </source>
</reference>
<name>A0ABU0ATP4_9FIRM</name>
<evidence type="ECO:0000256" key="4">
    <source>
        <dbReference type="ARBA" id="ARBA00022840"/>
    </source>
</evidence>